<comment type="caution">
    <text evidence="1">The sequence shown here is derived from an EMBL/GenBank/DDBJ whole genome shotgun (WGS) entry which is preliminary data.</text>
</comment>
<dbReference type="AlphaFoldDB" id="A0A840G3Z4"/>
<proteinExistence type="predicted"/>
<protein>
    <submittedName>
        <fullName evidence="1">Uncharacterized protein</fullName>
    </submittedName>
</protein>
<dbReference type="Proteomes" id="UP000524450">
    <property type="component" value="Unassembled WGS sequence"/>
</dbReference>
<organism evidence="1 2">
    <name type="scientific">Variovorax guangxiensis</name>
    <dbReference type="NCBI Taxonomy" id="1775474"/>
    <lineage>
        <taxon>Bacteria</taxon>
        <taxon>Pseudomonadati</taxon>
        <taxon>Pseudomonadota</taxon>
        <taxon>Betaproteobacteria</taxon>
        <taxon>Burkholderiales</taxon>
        <taxon>Comamonadaceae</taxon>
        <taxon>Variovorax</taxon>
    </lineage>
</organism>
<dbReference type="RefSeq" id="WP_184641062.1">
    <property type="nucleotide sequence ID" value="NZ_JACIFZ010000006.1"/>
</dbReference>
<name>A0A840G3Z4_9BURK</name>
<reference evidence="1 2" key="1">
    <citation type="submission" date="2020-08" db="EMBL/GenBank/DDBJ databases">
        <title>Genomic Encyclopedia of Type Strains, Phase IV (KMG-V): Genome sequencing to study the core and pangenomes of soil and plant-associated prokaryotes.</title>
        <authorList>
            <person name="Whitman W."/>
        </authorList>
    </citation>
    <scope>NUCLEOTIDE SEQUENCE [LARGE SCALE GENOMIC DNA]</scope>
    <source>
        <strain evidence="1 2">34/80</strain>
    </source>
</reference>
<evidence type="ECO:0000313" key="2">
    <source>
        <dbReference type="Proteomes" id="UP000524450"/>
    </source>
</evidence>
<gene>
    <name evidence="1" type="ORF">GGD71_004782</name>
</gene>
<dbReference type="EMBL" id="JACIFZ010000006">
    <property type="protein sequence ID" value="MBB4223991.1"/>
    <property type="molecule type" value="Genomic_DNA"/>
</dbReference>
<evidence type="ECO:0000313" key="1">
    <source>
        <dbReference type="EMBL" id="MBB4223991.1"/>
    </source>
</evidence>
<accession>A0A840G3Z4</accession>
<sequence length="50" mass="5298">MSLKDLTNGTRPGPGFAVAPTPMALTMGSGWIDQAIVRMSMVARLRLIPA</sequence>